<dbReference type="SUPFAM" id="SSF56672">
    <property type="entry name" value="DNA/RNA polymerases"/>
    <property type="match status" value="1"/>
</dbReference>
<keyword evidence="3" id="KW-0540">Nuclease</keyword>
<accession>A0A371H5A4</accession>
<name>A0A371H5A4_MUCPR</name>
<dbReference type="GO" id="GO:0003964">
    <property type="term" value="F:RNA-directed DNA polymerase activity"/>
    <property type="evidence" value="ECO:0007669"/>
    <property type="project" value="UniProtKB-KW"/>
</dbReference>
<organism evidence="8 9">
    <name type="scientific">Mucuna pruriens</name>
    <name type="common">Velvet bean</name>
    <name type="synonym">Dolichos pruriens</name>
    <dbReference type="NCBI Taxonomy" id="157652"/>
    <lineage>
        <taxon>Eukaryota</taxon>
        <taxon>Viridiplantae</taxon>
        <taxon>Streptophyta</taxon>
        <taxon>Embryophyta</taxon>
        <taxon>Tracheophyta</taxon>
        <taxon>Spermatophyta</taxon>
        <taxon>Magnoliopsida</taxon>
        <taxon>eudicotyledons</taxon>
        <taxon>Gunneridae</taxon>
        <taxon>Pentapetalae</taxon>
        <taxon>rosids</taxon>
        <taxon>fabids</taxon>
        <taxon>Fabales</taxon>
        <taxon>Fabaceae</taxon>
        <taxon>Papilionoideae</taxon>
        <taxon>50 kb inversion clade</taxon>
        <taxon>NPAAA clade</taxon>
        <taxon>indigoferoid/millettioid clade</taxon>
        <taxon>Phaseoleae</taxon>
        <taxon>Mucuna</taxon>
    </lineage>
</organism>
<dbReference type="PANTHER" id="PTHR35046:SF9">
    <property type="entry name" value="RNA-DIRECTED DNA POLYMERASE"/>
    <property type="match status" value="1"/>
</dbReference>
<protein>
    <recommendedName>
        <fullName evidence="7">Reverse transcriptase RNase H-like domain-containing protein</fullName>
    </recommendedName>
</protein>
<dbReference type="GO" id="GO:0016787">
    <property type="term" value="F:hydrolase activity"/>
    <property type="evidence" value="ECO:0007669"/>
    <property type="project" value="UniProtKB-KW"/>
</dbReference>
<gene>
    <name evidence="8" type="ORF">CR513_19209</name>
</gene>
<evidence type="ECO:0000256" key="5">
    <source>
        <dbReference type="ARBA" id="ARBA00022801"/>
    </source>
</evidence>
<feature type="non-terminal residue" evidence="8">
    <location>
        <position position="1"/>
    </location>
</feature>
<evidence type="ECO:0000259" key="7">
    <source>
        <dbReference type="Pfam" id="PF17917"/>
    </source>
</evidence>
<dbReference type="AlphaFoldDB" id="A0A371H5A4"/>
<keyword evidence="1" id="KW-0808">Transferase</keyword>
<sequence>MGVSLQESECGVDITRVSIAESTSSGQDASDLSWDDFDLWSRLGEEFIWPGRLHLARTTSISIVLTSSRLQRFVRDFSTIALVKALQVWKHYPLTNEFIVHRDHKSLKYLKGRHKLNKRHAKWVEFLEQFLYVVNETTSHSPFKLVYRCNPLSLLGLIPLLVPSKVDLKGSFKALSMVRLHERARDFKEKQGKRYVERVNRDKEGRTFVEGMDDSNLRTNSLQEGEFDMDQGGQYKLTKDMGQTSRTLNQGQDDLIKLEEHLSPIWTHIGPMDALLKPTCVFELEHAT</sequence>
<reference evidence="8" key="1">
    <citation type="submission" date="2018-05" db="EMBL/GenBank/DDBJ databases">
        <title>Draft genome of Mucuna pruriens seed.</title>
        <authorList>
            <person name="Nnadi N.E."/>
            <person name="Vos R."/>
            <person name="Hasami M.H."/>
            <person name="Devisetty U.K."/>
            <person name="Aguiy J.C."/>
        </authorList>
    </citation>
    <scope>NUCLEOTIDE SEQUENCE [LARGE SCALE GENOMIC DNA]</scope>
    <source>
        <strain evidence="8">JCA_2017</strain>
    </source>
</reference>
<keyword evidence="6" id="KW-0695">RNA-directed DNA polymerase</keyword>
<evidence type="ECO:0000256" key="6">
    <source>
        <dbReference type="ARBA" id="ARBA00022918"/>
    </source>
</evidence>
<evidence type="ECO:0000256" key="1">
    <source>
        <dbReference type="ARBA" id="ARBA00022679"/>
    </source>
</evidence>
<evidence type="ECO:0000256" key="3">
    <source>
        <dbReference type="ARBA" id="ARBA00022722"/>
    </source>
</evidence>
<dbReference type="GO" id="GO:0004519">
    <property type="term" value="F:endonuclease activity"/>
    <property type="evidence" value="ECO:0007669"/>
    <property type="project" value="UniProtKB-KW"/>
</dbReference>
<dbReference type="Pfam" id="PF17917">
    <property type="entry name" value="RT_RNaseH"/>
    <property type="match status" value="1"/>
</dbReference>
<dbReference type="InterPro" id="IPR041373">
    <property type="entry name" value="RT_RNaseH"/>
</dbReference>
<proteinExistence type="predicted"/>
<dbReference type="InterPro" id="IPR043502">
    <property type="entry name" value="DNA/RNA_pol_sf"/>
</dbReference>
<evidence type="ECO:0000313" key="9">
    <source>
        <dbReference type="Proteomes" id="UP000257109"/>
    </source>
</evidence>
<keyword evidence="2" id="KW-0548">Nucleotidyltransferase</keyword>
<dbReference type="EMBL" id="QJKJ01003543">
    <property type="protein sequence ID" value="RDX97947.1"/>
    <property type="molecule type" value="Genomic_DNA"/>
</dbReference>
<dbReference type="PANTHER" id="PTHR35046">
    <property type="entry name" value="ZINC KNUCKLE (CCHC-TYPE) FAMILY PROTEIN"/>
    <property type="match status" value="1"/>
</dbReference>
<feature type="domain" description="Reverse transcriptase RNase H-like" evidence="7">
    <location>
        <begin position="65"/>
        <end position="130"/>
    </location>
</feature>
<evidence type="ECO:0000256" key="4">
    <source>
        <dbReference type="ARBA" id="ARBA00022759"/>
    </source>
</evidence>
<keyword evidence="4" id="KW-0255">Endonuclease</keyword>
<keyword evidence="5" id="KW-0378">Hydrolase</keyword>
<evidence type="ECO:0000313" key="8">
    <source>
        <dbReference type="EMBL" id="RDX97947.1"/>
    </source>
</evidence>
<comment type="caution">
    <text evidence="8">The sequence shown here is derived from an EMBL/GenBank/DDBJ whole genome shotgun (WGS) entry which is preliminary data.</text>
</comment>
<keyword evidence="9" id="KW-1185">Reference proteome</keyword>
<evidence type="ECO:0000256" key="2">
    <source>
        <dbReference type="ARBA" id="ARBA00022695"/>
    </source>
</evidence>
<dbReference type="Proteomes" id="UP000257109">
    <property type="component" value="Unassembled WGS sequence"/>
</dbReference>